<keyword evidence="6" id="KW-1185">Reference proteome</keyword>
<dbReference type="InterPro" id="IPR036390">
    <property type="entry name" value="WH_DNA-bd_sf"/>
</dbReference>
<dbReference type="GO" id="GO:0003700">
    <property type="term" value="F:DNA-binding transcription factor activity"/>
    <property type="evidence" value="ECO:0007669"/>
    <property type="project" value="InterPro"/>
</dbReference>
<reference evidence="6" key="1">
    <citation type="submission" date="2016-11" db="EMBL/GenBank/DDBJ databases">
        <authorList>
            <person name="Varghese N."/>
            <person name="Submissions S."/>
        </authorList>
    </citation>
    <scope>NUCLEOTIDE SEQUENCE [LARGE SCALE GENOMIC DNA]</scope>
    <source>
        <strain evidence="6">DSM 1811</strain>
    </source>
</reference>
<evidence type="ECO:0000256" key="2">
    <source>
        <dbReference type="ARBA" id="ARBA00023125"/>
    </source>
</evidence>
<dbReference type="Pfam" id="PF00392">
    <property type="entry name" value="GntR"/>
    <property type="match status" value="1"/>
</dbReference>
<organism evidence="5 6">
    <name type="scientific">Flavobacterium saccharophilum</name>
    <dbReference type="NCBI Taxonomy" id="29534"/>
    <lineage>
        <taxon>Bacteria</taxon>
        <taxon>Pseudomonadati</taxon>
        <taxon>Bacteroidota</taxon>
        <taxon>Flavobacteriia</taxon>
        <taxon>Flavobacteriales</taxon>
        <taxon>Flavobacteriaceae</taxon>
        <taxon>Flavobacterium</taxon>
    </lineage>
</organism>
<dbReference type="Gene3D" id="3.40.1410.10">
    <property type="entry name" value="Chorismate lyase-like"/>
    <property type="match status" value="1"/>
</dbReference>
<dbReference type="InterPro" id="IPR036388">
    <property type="entry name" value="WH-like_DNA-bd_sf"/>
</dbReference>
<dbReference type="SMART" id="SM00345">
    <property type="entry name" value="HTH_GNTR"/>
    <property type="match status" value="1"/>
</dbReference>
<dbReference type="EMBL" id="FRBY01000004">
    <property type="protein sequence ID" value="SHM41068.1"/>
    <property type="molecule type" value="Genomic_DNA"/>
</dbReference>
<evidence type="ECO:0000313" key="6">
    <source>
        <dbReference type="Proteomes" id="UP000184121"/>
    </source>
</evidence>
<dbReference type="GO" id="GO:0003677">
    <property type="term" value="F:DNA binding"/>
    <property type="evidence" value="ECO:0007669"/>
    <property type="project" value="UniProtKB-KW"/>
</dbReference>
<dbReference type="SMART" id="SM00866">
    <property type="entry name" value="UTRA"/>
    <property type="match status" value="1"/>
</dbReference>
<dbReference type="InterPro" id="IPR000524">
    <property type="entry name" value="Tscrpt_reg_HTH_GntR"/>
</dbReference>
<dbReference type="Gene3D" id="1.10.10.10">
    <property type="entry name" value="Winged helix-like DNA-binding domain superfamily/Winged helix DNA-binding domain"/>
    <property type="match status" value="1"/>
</dbReference>
<dbReference type="PRINTS" id="PR00035">
    <property type="entry name" value="HTHGNTR"/>
</dbReference>
<evidence type="ECO:0000256" key="3">
    <source>
        <dbReference type="ARBA" id="ARBA00023163"/>
    </source>
</evidence>
<dbReference type="CDD" id="cd07377">
    <property type="entry name" value="WHTH_GntR"/>
    <property type="match status" value="1"/>
</dbReference>
<dbReference type="Proteomes" id="UP000184121">
    <property type="component" value="Unassembled WGS sequence"/>
</dbReference>
<dbReference type="InterPro" id="IPR028978">
    <property type="entry name" value="Chorismate_lyase_/UTRA_dom_sf"/>
</dbReference>
<dbReference type="PROSITE" id="PS50949">
    <property type="entry name" value="HTH_GNTR"/>
    <property type="match status" value="1"/>
</dbReference>
<sequence>MYEHMNKIPLLDHDSKIPLHKQVEELLRELIKHPDFKDGELFPKEVDLAKRWGISRNTLRQAIAILVNEKLLVRKKGSGTRVSQNRITTNLNNWMSFTHEMEDMGLEFKNLSLHAEMVPATAKIAKHLQINEGDEVLLLQRTRSIDDSPMVYFESYFHPRIGLSIDENFETPLYEILGNKYNVVPVYSQEELKAIAAGKRIAGLLKIEKEQPVLERKRVVLDTARKPIEYNICYYRNDWFTYTIEIKRTI</sequence>
<dbReference type="Pfam" id="PF07702">
    <property type="entry name" value="UTRA"/>
    <property type="match status" value="1"/>
</dbReference>
<evidence type="ECO:0000259" key="4">
    <source>
        <dbReference type="PROSITE" id="PS50949"/>
    </source>
</evidence>
<evidence type="ECO:0000313" key="5">
    <source>
        <dbReference type="EMBL" id="SHM41068.1"/>
    </source>
</evidence>
<keyword evidence="1" id="KW-0805">Transcription regulation</keyword>
<dbReference type="InterPro" id="IPR011663">
    <property type="entry name" value="UTRA"/>
</dbReference>
<keyword evidence="3" id="KW-0804">Transcription</keyword>
<keyword evidence="2" id="KW-0238">DNA-binding</keyword>
<dbReference type="SUPFAM" id="SSF64288">
    <property type="entry name" value="Chorismate lyase-like"/>
    <property type="match status" value="1"/>
</dbReference>
<accession>A0A1M7IKC8</accession>
<dbReference type="InterPro" id="IPR050679">
    <property type="entry name" value="Bact_HTH_transcr_reg"/>
</dbReference>
<evidence type="ECO:0000256" key="1">
    <source>
        <dbReference type="ARBA" id="ARBA00023015"/>
    </source>
</evidence>
<dbReference type="SUPFAM" id="SSF46785">
    <property type="entry name" value="Winged helix' DNA-binding domain"/>
    <property type="match status" value="1"/>
</dbReference>
<feature type="domain" description="HTH gntR-type" evidence="4">
    <location>
        <begin position="17"/>
        <end position="85"/>
    </location>
</feature>
<dbReference type="PANTHER" id="PTHR44846">
    <property type="entry name" value="MANNOSYL-D-GLYCERATE TRANSPORT/METABOLISM SYSTEM REPRESSOR MNGR-RELATED"/>
    <property type="match status" value="1"/>
</dbReference>
<dbReference type="GO" id="GO:0045892">
    <property type="term" value="P:negative regulation of DNA-templated transcription"/>
    <property type="evidence" value="ECO:0007669"/>
    <property type="project" value="TreeGrafter"/>
</dbReference>
<name>A0A1M7IKC8_9FLAO</name>
<protein>
    <submittedName>
        <fullName evidence="5">GntR family transcriptional regulator</fullName>
    </submittedName>
</protein>
<proteinExistence type="predicted"/>
<dbReference type="STRING" id="29534.SAMN05444366_3185"/>
<dbReference type="PANTHER" id="PTHR44846:SF1">
    <property type="entry name" value="MANNOSYL-D-GLYCERATE TRANSPORT_METABOLISM SYSTEM REPRESSOR MNGR-RELATED"/>
    <property type="match status" value="1"/>
</dbReference>
<dbReference type="AlphaFoldDB" id="A0A1M7IKC8"/>
<gene>
    <name evidence="5" type="ORF">SAMN05444366_3185</name>
</gene>